<evidence type="ECO:0000313" key="5">
    <source>
        <dbReference type="Proteomes" id="UP001491310"/>
    </source>
</evidence>
<evidence type="ECO:0000256" key="2">
    <source>
        <dbReference type="ARBA" id="ARBA00023125"/>
    </source>
</evidence>
<organism evidence="4 5">
    <name type="scientific">Coccomyxa subellipsoidea</name>
    <dbReference type="NCBI Taxonomy" id="248742"/>
    <lineage>
        <taxon>Eukaryota</taxon>
        <taxon>Viridiplantae</taxon>
        <taxon>Chlorophyta</taxon>
        <taxon>core chlorophytes</taxon>
        <taxon>Trebouxiophyceae</taxon>
        <taxon>Trebouxiophyceae incertae sedis</taxon>
        <taxon>Coccomyxaceae</taxon>
        <taxon>Coccomyxa</taxon>
    </lineage>
</organism>
<evidence type="ECO:0000256" key="3">
    <source>
        <dbReference type="SAM" id="MobiDB-lite"/>
    </source>
</evidence>
<name>A0ABR2Z4P5_9CHLO</name>
<accession>A0ABR2Z4P5</accession>
<keyword evidence="5" id="KW-1185">Reference proteome</keyword>
<dbReference type="Pfam" id="PF04845">
    <property type="entry name" value="PurA"/>
    <property type="match status" value="1"/>
</dbReference>
<reference evidence="4 5" key="1">
    <citation type="journal article" date="2024" name="Nat. Commun.">
        <title>Phylogenomics reveals the evolutionary origins of lichenization in chlorophyte algae.</title>
        <authorList>
            <person name="Puginier C."/>
            <person name="Libourel C."/>
            <person name="Otte J."/>
            <person name="Skaloud P."/>
            <person name="Haon M."/>
            <person name="Grisel S."/>
            <person name="Petersen M."/>
            <person name="Berrin J.G."/>
            <person name="Delaux P.M."/>
            <person name="Dal Grande F."/>
            <person name="Keller J."/>
        </authorList>
    </citation>
    <scope>NUCLEOTIDE SEQUENCE [LARGE SCALE GENOMIC DNA]</scope>
    <source>
        <strain evidence="4 5">SAG 216-7</strain>
    </source>
</reference>
<proteinExistence type="inferred from homology"/>
<protein>
    <submittedName>
        <fullName evidence="4">Uncharacterized protein</fullName>
    </submittedName>
</protein>
<comment type="similarity">
    <text evidence="1">Belongs to the PUR DNA-binding protein family.</text>
</comment>
<comment type="caution">
    <text evidence="4">The sequence shown here is derived from an EMBL/GenBank/DDBJ whole genome shotgun (WGS) entry which is preliminary data.</text>
</comment>
<dbReference type="Gene3D" id="3.30.2450.30">
    <property type="match status" value="2"/>
</dbReference>
<feature type="compositionally biased region" description="Gly residues" evidence="3">
    <location>
        <begin position="346"/>
        <end position="356"/>
    </location>
</feature>
<dbReference type="EMBL" id="JALJOT010000001">
    <property type="protein sequence ID" value="KAK9918926.1"/>
    <property type="molecule type" value="Genomic_DNA"/>
</dbReference>
<evidence type="ECO:0000313" key="4">
    <source>
        <dbReference type="EMBL" id="KAK9918926.1"/>
    </source>
</evidence>
<dbReference type="PANTHER" id="PTHR12611">
    <property type="entry name" value="PUR-TRANSCRIPTIONAL ACTIVATOR"/>
    <property type="match status" value="1"/>
</dbReference>
<feature type="region of interest" description="Disordered" evidence="3">
    <location>
        <begin position="333"/>
        <end position="359"/>
    </location>
</feature>
<feature type="region of interest" description="Disordered" evidence="3">
    <location>
        <begin position="187"/>
        <end position="209"/>
    </location>
</feature>
<sequence length="414" mass="44107">MRTQQQISPSPGGEDIEVCSETLQIESKIFFCDAKTNTRGLYLKVSEKKANRERSTIIVPGQSLPWFRDLFNYYATTDASLATSKEYPVESKVFHWSLGCNPWGRYLRISENGAGPKGRSHIMVPCGGANSEGWLAFRDALSRIQAYTSQAAPAQIDVEHLLSVANMGSPMQDINLLGSYLEGLSMGCPRPSEQGQPPPPPPQLPPQQQLHVGQETIVGPGPAPPLLTTTDAGNLLVRAGHKRYFFDACSNLHGEFLRITEVFGQERAAMLVPGDALGLFYEAIGMCMRDYMPGTLPCTLPLGPSVSLPSLSTGGPSGGSYLSGLPGGGSGSLPGGGSGLPAMSRGGSGNLPGGVSGLPAMSRGGSGSLPFLSAQQQGRKVSMDFRHEFALAWEIDYIGGGPKVLPMQLWVRLK</sequence>
<dbReference type="PANTHER" id="PTHR12611:SF0">
    <property type="entry name" value="PURINE-RICH BINDING PROTEIN-ALPHA, ISOFORM B"/>
    <property type="match status" value="1"/>
</dbReference>
<dbReference type="Proteomes" id="UP001491310">
    <property type="component" value="Unassembled WGS sequence"/>
</dbReference>
<evidence type="ECO:0000256" key="1">
    <source>
        <dbReference type="ARBA" id="ARBA00009251"/>
    </source>
</evidence>
<gene>
    <name evidence="4" type="ORF">WJX75_008104</name>
</gene>
<feature type="compositionally biased region" description="Pro residues" evidence="3">
    <location>
        <begin position="196"/>
        <end position="205"/>
    </location>
</feature>
<dbReference type="SMART" id="SM00712">
    <property type="entry name" value="PUR"/>
    <property type="match status" value="3"/>
</dbReference>
<keyword evidence="2" id="KW-0238">DNA-binding</keyword>
<dbReference type="InterPro" id="IPR006628">
    <property type="entry name" value="PUR-bd_fam"/>
</dbReference>